<dbReference type="Pfam" id="PF16734">
    <property type="entry name" value="Pilin_GH"/>
    <property type="match status" value="1"/>
</dbReference>
<dbReference type="PANTHER" id="PTHR30093">
    <property type="entry name" value="GENERAL SECRETION PATHWAY PROTEIN G"/>
    <property type="match status" value="1"/>
</dbReference>
<name>B4VTE5_9CYAN</name>
<evidence type="ECO:0000256" key="3">
    <source>
        <dbReference type="ARBA" id="ARBA00022692"/>
    </source>
</evidence>
<dbReference type="PROSITE" id="PS00409">
    <property type="entry name" value="PROKAR_NTER_METHYL"/>
    <property type="match status" value="1"/>
</dbReference>
<dbReference type="STRING" id="118168.MC7420_711"/>
<dbReference type="eggNOG" id="COG2165">
    <property type="taxonomic scope" value="Bacteria"/>
</dbReference>
<keyword evidence="9" id="KW-1185">Reference proteome</keyword>
<keyword evidence="2" id="KW-0488">Methylation</keyword>
<evidence type="ECO:0000256" key="4">
    <source>
        <dbReference type="ARBA" id="ARBA00022989"/>
    </source>
</evidence>
<sequence length="184" mass="19749">MKPELKAKFLQHLSQKKQDQGFTLIELLVVIIIIGILSAIALPSFLNQANKAKESEAKQYVGSANRAEQAFYLEKSKFTSDWGNLGLGIATQTANYKYTVETADANLGKQVEIVGGALPDKTNTLRAFVGGVQVGQISGTQETTTLAILCQSPKPQTGTKDGVKLTPNTTTAPACNNSYENLSN</sequence>
<evidence type="ECO:0000256" key="2">
    <source>
        <dbReference type="ARBA" id="ARBA00022481"/>
    </source>
</evidence>
<evidence type="ECO:0000313" key="8">
    <source>
        <dbReference type="EMBL" id="EDX74837.1"/>
    </source>
</evidence>
<dbReference type="InterPro" id="IPR045584">
    <property type="entry name" value="Pilin-like"/>
</dbReference>
<dbReference type="EMBL" id="DS989851">
    <property type="protein sequence ID" value="EDX74837.1"/>
    <property type="molecule type" value="Genomic_DNA"/>
</dbReference>
<dbReference type="GO" id="GO:0016020">
    <property type="term" value="C:membrane"/>
    <property type="evidence" value="ECO:0007669"/>
    <property type="project" value="UniProtKB-SubCell"/>
</dbReference>
<reference evidence="8 9" key="1">
    <citation type="submission" date="2008-07" db="EMBL/GenBank/DDBJ databases">
        <authorList>
            <person name="Tandeau de Marsac N."/>
            <person name="Ferriera S."/>
            <person name="Johnson J."/>
            <person name="Kravitz S."/>
            <person name="Beeson K."/>
            <person name="Sutton G."/>
            <person name="Rogers Y.-H."/>
            <person name="Friedman R."/>
            <person name="Frazier M."/>
            <person name="Venter J.C."/>
        </authorList>
    </citation>
    <scope>NUCLEOTIDE SEQUENCE [LARGE SCALE GENOMIC DNA]</scope>
    <source>
        <strain evidence="8 9">PCC 7420</strain>
    </source>
</reference>
<feature type="transmembrane region" description="Helical" evidence="7">
    <location>
        <begin position="21"/>
        <end position="46"/>
    </location>
</feature>
<proteinExistence type="predicted"/>
<dbReference type="InterPro" id="IPR031975">
    <property type="entry name" value="Pilin_GH"/>
</dbReference>
<feature type="region of interest" description="Disordered" evidence="6">
    <location>
        <begin position="157"/>
        <end position="184"/>
    </location>
</feature>
<dbReference type="AlphaFoldDB" id="B4VTE5"/>
<feature type="compositionally biased region" description="Low complexity" evidence="6">
    <location>
        <begin position="166"/>
        <end position="177"/>
    </location>
</feature>
<dbReference type="Pfam" id="PF07963">
    <property type="entry name" value="N_methyl"/>
    <property type="match status" value="1"/>
</dbReference>
<comment type="subcellular location">
    <subcellularLocation>
        <location evidence="1">Membrane</location>
        <topology evidence="1">Single-pass membrane protein</topology>
    </subcellularLocation>
</comment>
<gene>
    <name evidence="8" type="ORF">MC7420_711</name>
</gene>
<evidence type="ECO:0000256" key="6">
    <source>
        <dbReference type="SAM" id="MobiDB-lite"/>
    </source>
</evidence>
<dbReference type="HOGENOM" id="CLU_091705_5_0_3"/>
<keyword evidence="4 7" id="KW-1133">Transmembrane helix</keyword>
<dbReference type="NCBIfam" id="TIGR02532">
    <property type="entry name" value="IV_pilin_GFxxxE"/>
    <property type="match status" value="1"/>
</dbReference>
<dbReference type="OrthoDB" id="467711at2"/>
<keyword evidence="5 7" id="KW-0472">Membrane</keyword>
<evidence type="ECO:0000256" key="5">
    <source>
        <dbReference type="ARBA" id="ARBA00023136"/>
    </source>
</evidence>
<accession>B4VTE5</accession>
<evidence type="ECO:0000256" key="1">
    <source>
        <dbReference type="ARBA" id="ARBA00004167"/>
    </source>
</evidence>
<organism evidence="8 9">
    <name type="scientific">Coleofasciculus chthonoplastes PCC 7420</name>
    <dbReference type="NCBI Taxonomy" id="118168"/>
    <lineage>
        <taxon>Bacteria</taxon>
        <taxon>Bacillati</taxon>
        <taxon>Cyanobacteriota</taxon>
        <taxon>Cyanophyceae</taxon>
        <taxon>Coleofasciculales</taxon>
        <taxon>Coleofasciculaceae</taxon>
        <taxon>Coleofasciculus</taxon>
    </lineage>
</organism>
<protein>
    <submittedName>
        <fullName evidence="8">Prepilin-type N-terminal cleavage/methylation domain protein</fullName>
    </submittedName>
</protein>
<dbReference type="PANTHER" id="PTHR30093:SF44">
    <property type="entry name" value="TYPE II SECRETION SYSTEM CORE PROTEIN G"/>
    <property type="match status" value="1"/>
</dbReference>
<keyword evidence="3 7" id="KW-0812">Transmembrane</keyword>
<dbReference type="Gene3D" id="3.30.700.10">
    <property type="entry name" value="Glycoprotein, Type 4 Pilin"/>
    <property type="match status" value="1"/>
</dbReference>
<evidence type="ECO:0000313" key="9">
    <source>
        <dbReference type="Proteomes" id="UP000003835"/>
    </source>
</evidence>
<evidence type="ECO:0000256" key="7">
    <source>
        <dbReference type="SAM" id="Phobius"/>
    </source>
</evidence>
<dbReference type="RefSeq" id="WP_006101657.1">
    <property type="nucleotide sequence ID" value="NZ_DS989851.1"/>
</dbReference>
<dbReference type="InterPro" id="IPR012902">
    <property type="entry name" value="N_methyl_site"/>
</dbReference>
<dbReference type="SUPFAM" id="SSF54523">
    <property type="entry name" value="Pili subunits"/>
    <property type="match status" value="1"/>
</dbReference>
<dbReference type="Proteomes" id="UP000003835">
    <property type="component" value="Unassembled WGS sequence"/>
</dbReference>